<dbReference type="OrthoDB" id="5293418at2"/>
<proteinExistence type="predicted"/>
<feature type="domain" description="DUF7939" evidence="3">
    <location>
        <begin position="451"/>
        <end position="531"/>
    </location>
</feature>
<dbReference type="InterPro" id="IPR057699">
    <property type="entry name" value="DUF7939"/>
</dbReference>
<reference evidence="4 5" key="1">
    <citation type="submission" date="2007-03" db="EMBL/GenBank/DDBJ databases">
        <title>Complete sequence of Shewanella loihica PV-4.</title>
        <authorList>
            <consortium name="US DOE Joint Genome Institute"/>
            <person name="Copeland A."/>
            <person name="Lucas S."/>
            <person name="Lapidus A."/>
            <person name="Barry K."/>
            <person name="Detter J.C."/>
            <person name="Glavina del Rio T."/>
            <person name="Hammon N."/>
            <person name="Israni S."/>
            <person name="Dalin E."/>
            <person name="Tice H."/>
            <person name="Pitluck S."/>
            <person name="Chain P."/>
            <person name="Malfatti S."/>
            <person name="Shin M."/>
            <person name="Vergez L."/>
            <person name="Schmutz J."/>
            <person name="Larimer F."/>
            <person name="Land M."/>
            <person name="Hauser L."/>
            <person name="Kyrpides N."/>
            <person name="Mikhailova N."/>
            <person name="Romine M.F."/>
            <person name="Serres G."/>
            <person name="Fredrickson J."/>
            <person name="Tiedje J."/>
            <person name="Richardson P."/>
        </authorList>
    </citation>
    <scope>NUCLEOTIDE SEQUENCE [LARGE SCALE GENOMIC DNA]</scope>
    <source>
        <strain evidence="5">ATCC BAA-1088 / PV-4</strain>
    </source>
</reference>
<dbReference type="Proteomes" id="UP000001558">
    <property type="component" value="Chromosome"/>
</dbReference>
<dbReference type="EMBL" id="CP000606">
    <property type="protein sequence ID" value="ABO24298.1"/>
    <property type="molecule type" value="Genomic_DNA"/>
</dbReference>
<dbReference type="Pfam" id="PF13584">
    <property type="entry name" value="BatD"/>
    <property type="match status" value="1"/>
</dbReference>
<dbReference type="PANTHER" id="PTHR40940:SF1">
    <property type="entry name" value="PROTEIN BATD"/>
    <property type="match status" value="1"/>
</dbReference>
<dbReference type="RefSeq" id="WP_011866229.1">
    <property type="nucleotide sequence ID" value="NC_009092.1"/>
</dbReference>
<dbReference type="HOGENOM" id="CLU_031701_0_0_6"/>
<dbReference type="AlphaFoldDB" id="A3QFQ0"/>
<sequence length="546" mass="59429" precursor="true">MVIRRFLTLACLALSLSAPAYALTKVETSVDRNPAIQGEYLVLSIKADDDVDNASLDTSGLLKDFIVGRTSVSRSTQIMNFDASKETRWQILLAPKQTGTVIIPAMTIDNISSEPIELKVAAPGSQPEQMKNLFIRSSVSTETAYVGQLITYKVKLYLGVELQRGVLSAPNVEGAQLKQLGDDVDGTEIIDGRRYRVIERTYSLIADEPGTLSLSGASFSGDVLVESSRRGGMFSFNESRPMQAKAAPSEIEVLPIPAGYQGDWLVSDLVVLKEDWKKDAQYQVGVPITRNISLLASNADDTSLPGISLSLPDTFKVYPEKPQRKTYVRDKQVVAQLNQTTAIVPTQPGSYTLPAIRIPWWNSRTQKQEFATLPARNISIAPASASQESPQIAAVSPQGNSNGLWPAISALFALLWLATSLLWYRHYQAYRYRAAPSGADEGATSNAPKATDALRQFETACRNGKTGDALVTLQRHMSQQAGMPMTLTDIAALSYDLDQAIQAIQRQGYSQDGQGLEVEKVITAVKNAPKAAPHSTQSALRPLNPL</sequence>
<dbReference type="eggNOG" id="COG0457">
    <property type="taxonomic scope" value="Bacteria"/>
</dbReference>
<evidence type="ECO:0000256" key="2">
    <source>
        <dbReference type="SAM" id="SignalP"/>
    </source>
</evidence>
<evidence type="ECO:0000259" key="3">
    <source>
        <dbReference type="Pfam" id="PF25607"/>
    </source>
</evidence>
<keyword evidence="1" id="KW-0812">Transmembrane</keyword>
<dbReference type="KEGG" id="slo:Shew_2432"/>
<gene>
    <name evidence="4" type="ordered locus">Shew_2432</name>
</gene>
<protein>
    <recommendedName>
        <fullName evidence="3">DUF7939 domain-containing protein</fullName>
    </recommendedName>
</protein>
<keyword evidence="1" id="KW-1133">Transmembrane helix</keyword>
<dbReference type="InterPro" id="IPR025738">
    <property type="entry name" value="BatD"/>
</dbReference>
<dbReference type="STRING" id="323850.Shew_2432"/>
<evidence type="ECO:0000313" key="5">
    <source>
        <dbReference type="Proteomes" id="UP000001558"/>
    </source>
</evidence>
<keyword evidence="5" id="KW-1185">Reference proteome</keyword>
<keyword evidence="1" id="KW-0472">Membrane</keyword>
<accession>A3QFQ0</accession>
<evidence type="ECO:0000313" key="4">
    <source>
        <dbReference type="EMBL" id="ABO24298.1"/>
    </source>
</evidence>
<evidence type="ECO:0000256" key="1">
    <source>
        <dbReference type="SAM" id="Phobius"/>
    </source>
</evidence>
<feature type="transmembrane region" description="Helical" evidence="1">
    <location>
        <begin position="404"/>
        <end position="424"/>
    </location>
</feature>
<dbReference type="Pfam" id="PF25607">
    <property type="entry name" value="DUF7939"/>
    <property type="match status" value="1"/>
</dbReference>
<organism evidence="4 5">
    <name type="scientific">Shewanella loihica (strain ATCC BAA-1088 / PV-4)</name>
    <dbReference type="NCBI Taxonomy" id="323850"/>
    <lineage>
        <taxon>Bacteria</taxon>
        <taxon>Pseudomonadati</taxon>
        <taxon>Pseudomonadota</taxon>
        <taxon>Gammaproteobacteria</taxon>
        <taxon>Alteromonadales</taxon>
        <taxon>Shewanellaceae</taxon>
        <taxon>Shewanella</taxon>
    </lineage>
</organism>
<keyword evidence="2" id="KW-0732">Signal</keyword>
<dbReference type="PANTHER" id="PTHR40940">
    <property type="entry name" value="PROTEIN BATD-RELATED"/>
    <property type="match status" value="1"/>
</dbReference>
<feature type="signal peptide" evidence="2">
    <location>
        <begin position="1"/>
        <end position="22"/>
    </location>
</feature>
<name>A3QFQ0_SHELP</name>
<feature type="chain" id="PRO_5002658036" description="DUF7939 domain-containing protein" evidence="2">
    <location>
        <begin position="23"/>
        <end position="546"/>
    </location>
</feature>